<dbReference type="Pfam" id="PF05553">
    <property type="entry name" value="DUF761"/>
    <property type="match status" value="1"/>
</dbReference>
<evidence type="ECO:0000313" key="3">
    <source>
        <dbReference type="Proteomes" id="UP000231279"/>
    </source>
</evidence>
<dbReference type="Proteomes" id="UP000231279">
    <property type="component" value="Unassembled WGS sequence"/>
</dbReference>
<organism evidence="2 3">
    <name type="scientific">Handroanthus impetiginosus</name>
    <dbReference type="NCBI Taxonomy" id="429701"/>
    <lineage>
        <taxon>Eukaryota</taxon>
        <taxon>Viridiplantae</taxon>
        <taxon>Streptophyta</taxon>
        <taxon>Embryophyta</taxon>
        <taxon>Tracheophyta</taxon>
        <taxon>Spermatophyta</taxon>
        <taxon>Magnoliopsida</taxon>
        <taxon>eudicotyledons</taxon>
        <taxon>Gunneridae</taxon>
        <taxon>Pentapetalae</taxon>
        <taxon>asterids</taxon>
        <taxon>lamiids</taxon>
        <taxon>Lamiales</taxon>
        <taxon>Bignoniaceae</taxon>
        <taxon>Crescentiina</taxon>
        <taxon>Tabebuia alliance</taxon>
        <taxon>Handroanthus</taxon>
    </lineage>
</organism>
<accession>A0A2G9GZZ0</accession>
<protein>
    <submittedName>
        <fullName evidence="2">Uncharacterized protein</fullName>
    </submittedName>
</protein>
<dbReference type="OrthoDB" id="823920at2759"/>
<dbReference type="InterPro" id="IPR008480">
    <property type="entry name" value="DUF761_pln"/>
</dbReference>
<evidence type="ECO:0000256" key="1">
    <source>
        <dbReference type="SAM" id="MobiDB-lite"/>
    </source>
</evidence>
<dbReference type="EMBL" id="NKXS01003097">
    <property type="protein sequence ID" value="PIN10846.1"/>
    <property type="molecule type" value="Genomic_DNA"/>
</dbReference>
<feature type="region of interest" description="Disordered" evidence="1">
    <location>
        <begin position="1"/>
        <end position="47"/>
    </location>
</feature>
<proteinExistence type="predicted"/>
<keyword evidence="3" id="KW-1185">Reference proteome</keyword>
<feature type="compositionally biased region" description="Basic and acidic residues" evidence="1">
    <location>
        <begin position="37"/>
        <end position="47"/>
    </location>
</feature>
<gene>
    <name evidence="2" type="ORF">CDL12_16554</name>
</gene>
<evidence type="ECO:0000313" key="2">
    <source>
        <dbReference type="EMBL" id="PIN10846.1"/>
    </source>
</evidence>
<reference evidence="3" key="1">
    <citation type="journal article" date="2018" name="Gigascience">
        <title>Genome assembly of the Pink Ipe (Handroanthus impetiginosus, Bignoniaceae), a highly valued, ecologically keystone Neotropical timber forest tree.</title>
        <authorList>
            <person name="Silva-Junior O.B."/>
            <person name="Grattapaglia D."/>
            <person name="Novaes E."/>
            <person name="Collevatti R.G."/>
        </authorList>
    </citation>
    <scope>NUCLEOTIDE SEQUENCE [LARGE SCALE GENOMIC DNA]</scope>
    <source>
        <strain evidence="3">cv. UFG-1</strain>
    </source>
</reference>
<sequence length="83" mass="9669">MNSSNKPPFFQPKSVDEEVQRGGVQPEVVKKVAAPPPKDKLERKPTEDINESAEAFIRKFRQELRIQRMESIENYKQMLQRGI</sequence>
<dbReference type="PANTHER" id="PTHR33098">
    <property type="entry name" value="COTTON FIBER (DUF761)"/>
    <property type="match status" value="1"/>
</dbReference>
<comment type="caution">
    <text evidence="2">The sequence shown here is derived from an EMBL/GenBank/DDBJ whole genome shotgun (WGS) entry which is preliminary data.</text>
</comment>
<name>A0A2G9GZZ0_9LAMI</name>
<dbReference type="PANTHER" id="PTHR33098:SF46">
    <property type="entry name" value="COTTON FIBER PROTEIN"/>
    <property type="match status" value="1"/>
</dbReference>
<dbReference type="AlphaFoldDB" id="A0A2G9GZZ0"/>